<dbReference type="InterPro" id="IPR001810">
    <property type="entry name" value="F-box_dom"/>
</dbReference>
<accession>A0A834ZZJ6</accession>
<name>A0A834ZZJ6_9POAL</name>
<dbReference type="SUPFAM" id="SSF81383">
    <property type="entry name" value="F-box domain"/>
    <property type="match status" value="1"/>
</dbReference>
<dbReference type="Pfam" id="PF00646">
    <property type="entry name" value="F-box"/>
    <property type="match status" value="1"/>
</dbReference>
<dbReference type="Gene3D" id="1.20.1280.50">
    <property type="match status" value="1"/>
</dbReference>
<dbReference type="EMBL" id="JACEFO010002883">
    <property type="protein sequence ID" value="KAF8646711.1"/>
    <property type="molecule type" value="Genomic_DNA"/>
</dbReference>
<dbReference type="PANTHER" id="PTHR31672:SF13">
    <property type="entry name" value="F-BOX PROTEIN CPR30-LIKE"/>
    <property type="match status" value="1"/>
</dbReference>
<evidence type="ECO:0000259" key="1">
    <source>
        <dbReference type="SMART" id="SM00256"/>
    </source>
</evidence>
<evidence type="ECO:0000313" key="2">
    <source>
        <dbReference type="EMBL" id="KAF8646711.1"/>
    </source>
</evidence>
<dbReference type="Proteomes" id="UP000636709">
    <property type="component" value="Unassembled WGS sequence"/>
</dbReference>
<dbReference type="InterPro" id="IPR050796">
    <property type="entry name" value="SCF_F-box_component"/>
</dbReference>
<reference evidence="2" key="1">
    <citation type="submission" date="2020-07" db="EMBL/GenBank/DDBJ databases">
        <title>Genome sequence and genetic diversity analysis of an under-domesticated orphan crop, white fonio (Digitaria exilis).</title>
        <authorList>
            <person name="Bennetzen J.L."/>
            <person name="Chen S."/>
            <person name="Ma X."/>
            <person name="Wang X."/>
            <person name="Yssel A.E.J."/>
            <person name="Chaluvadi S.R."/>
            <person name="Johnson M."/>
            <person name="Gangashetty P."/>
            <person name="Hamidou F."/>
            <person name="Sanogo M.D."/>
            <person name="Zwaenepoel A."/>
            <person name="Wallace J."/>
            <person name="Van De Peer Y."/>
            <person name="Van Deynze A."/>
        </authorList>
    </citation>
    <scope>NUCLEOTIDE SEQUENCE</scope>
    <source>
        <tissue evidence="2">Leaves</tissue>
    </source>
</reference>
<dbReference type="AlphaFoldDB" id="A0A834ZZJ6"/>
<dbReference type="OrthoDB" id="591557at2759"/>
<dbReference type="SMART" id="SM00256">
    <property type="entry name" value="FBOX"/>
    <property type="match status" value="1"/>
</dbReference>
<sequence length="218" mass="24132">MGDRWDRIAADIFMDILRRLPPTPRRRLRLVCPHWRSVIDDRTPATQARAMVLAFVNDGRGGRRAHVLDDLTKHGTGRARELKLPRGAGEQGVSMAGASNGLRRLRGDFVVVNPATGERLAVPPPWESPRSSTQLESEYSFMYHATQASEYSFMYHSGTGLYKIVHVPCDGAVKVFTLGDTSWRDVPVPGWASRVPSLGLASVAGATYWIAVDSFELD</sequence>
<organism evidence="2 3">
    <name type="scientific">Digitaria exilis</name>
    <dbReference type="NCBI Taxonomy" id="1010633"/>
    <lineage>
        <taxon>Eukaryota</taxon>
        <taxon>Viridiplantae</taxon>
        <taxon>Streptophyta</taxon>
        <taxon>Embryophyta</taxon>
        <taxon>Tracheophyta</taxon>
        <taxon>Spermatophyta</taxon>
        <taxon>Magnoliopsida</taxon>
        <taxon>Liliopsida</taxon>
        <taxon>Poales</taxon>
        <taxon>Poaceae</taxon>
        <taxon>PACMAD clade</taxon>
        <taxon>Panicoideae</taxon>
        <taxon>Panicodae</taxon>
        <taxon>Paniceae</taxon>
        <taxon>Anthephorinae</taxon>
        <taxon>Digitaria</taxon>
    </lineage>
</organism>
<feature type="domain" description="F-box" evidence="1">
    <location>
        <begin position="8"/>
        <end position="48"/>
    </location>
</feature>
<keyword evidence="3" id="KW-1185">Reference proteome</keyword>
<dbReference type="PANTHER" id="PTHR31672">
    <property type="entry name" value="BNACNNG10540D PROTEIN"/>
    <property type="match status" value="1"/>
</dbReference>
<proteinExistence type="predicted"/>
<protein>
    <recommendedName>
        <fullName evidence="1">F-box domain-containing protein</fullName>
    </recommendedName>
</protein>
<evidence type="ECO:0000313" key="3">
    <source>
        <dbReference type="Proteomes" id="UP000636709"/>
    </source>
</evidence>
<dbReference type="InterPro" id="IPR036047">
    <property type="entry name" value="F-box-like_dom_sf"/>
</dbReference>
<gene>
    <name evidence="2" type="ORF">HU200_065713</name>
</gene>
<comment type="caution">
    <text evidence="2">The sequence shown here is derived from an EMBL/GenBank/DDBJ whole genome shotgun (WGS) entry which is preliminary data.</text>
</comment>